<dbReference type="GO" id="GO:0008378">
    <property type="term" value="F:galactosyltransferase activity"/>
    <property type="evidence" value="ECO:0007669"/>
    <property type="project" value="TreeGrafter"/>
</dbReference>
<evidence type="ECO:0000313" key="15">
    <source>
        <dbReference type="EMBL" id="PFX31470.1"/>
    </source>
</evidence>
<keyword evidence="10 11" id="KW-0325">Glycoprotein</keyword>
<feature type="transmembrane region" description="Helical" evidence="11">
    <location>
        <begin position="7"/>
        <end position="29"/>
    </location>
</feature>
<dbReference type="Pfam" id="PF13733">
    <property type="entry name" value="Glyco_transf_7N"/>
    <property type="match status" value="1"/>
</dbReference>
<evidence type="ECO:0000256" key="1">
    <source>
        <dbReference type="ARBA" id="ARBA00004606"/>
    </source>
</evidence>
<evidence type="ECO:0000259" key="13">
    <source>
        <dbReference type="Pfam" id="PF02709"/>
    </source>
</evidence>
<keyword evidence="9 11" id="KW-0472">Membrane</keyword>
<dbReference type="InterPro" id="IPR003859">
    <property type="entry name" value="Galactosyl_T"/>
</dbReference>
<keyword evidence="16" id="KW-1185">Reference proteome</keyword>
<dbReference type="EMBL" id="LSMT01000035">
    <property type="protein sequence ID" value="PFX31470.1"/>
    <property type="molecule type" value="Genomic_DNA"/>
</dbReference>
<comment type="subcellular location">
    <subcellularLocation>
        <location evidence="1">Membrane</location>
        <topology evidence="1">Single-pass type II membrane protein</topology>
    </subcellularLocation>
</comment>
<name>A0A2B4SRH1_STYPI</name>
<evidence type="ECO:0000256" key="10">
    <source>
        <dbReference type="ARBA" id="ARBA00023180"/>
    </source>
</evidence>
<comment type="caution">
    <text evidence="15">The sequence shown here is derived from an EMBL/GenBank/DDBJ whole genome shotgun (WGS) entry which is preliminary data.</text>
</comment>
<dbReference type="InterPro" id="IPR029044">
    <property type="entry name" value="Nucleotide-diphossugar_trans"/>
</dbReference>
<sequence>MGSSLRNLRYFIIAIVGASFMTSMAMVFYSSNSRRRNEGGESNLPEDKKDIQKRLPPTDQANYLASTGASLEEPSTPLHINEDYLPQVNLPSSSSKQVPTAKVLVTTSTVTVKNLRTERIEDHEVRQQSSSNVNLIEVGTTAGANRERNSTHPEDIAFCPTFSQGRAGALDVNVTQVRMVDVEKDMSSWVSEGGCWKPSECKARVKMSLIIPYRNRYEQLSILVRNIHPMLKRQNLDYRMIVIEQAGDTPFNRAMLFNIGYQEALKFDNYTCFVFHDVDLIPEDDRNDYGCPSSPRHLSVAVDKFDYRLPYDTIFGGAGSFTKDDFQLINGFSNQFWGWGGEDDDLFNRITAKGLRLTRPSLRVGRYKMLKAFHRRTSKADPIRHAKLETSVDRMSSDGLNSLHYIIENLTEHPLYTLVKVDVKDALAEYNKLYDIEN</sequence>
<feature type="region of interest" description="Disordered" evidence="12">
    <location>
        <begin position="33"/>
        <end position="57"/>
    </location>
</feature>
<evidence type="ECO:0000256" key="8">
    <source>
        <dbReference type="ARBA" id="ARBA00022989"/>
    </source>
</evidence>
<feature type="domain" description="Galactosyltransferase N-terminal" evidence="14">
    <location>
        <begin position="159"/>
        <end position="292"/>
    </location>
</feature>
<dbReference type="SUPFAM" id="SSF53448">
    <property type="entry name" value="Nucleotide-diphospho-sugar transferases"/>
    <property type="match status" value="1"/>
</dbReference>
<dbReference type="GO" id="GO:0005975">
    <property type="term" value="P:carbohydrate metabolic process"/>
    <property type="evidence" value="ECO:0007669"/>
    <property type="project" value="InterPro"/>
</dbReference>
<dbReference type="GO" id="GO:0005794">
    <property type="term" value="C:Golgi apparatus"/>
    <property type="evidence" value="ECO:0007669"/>
    <property type="project" value="TreeGrafter"/>
</dbReference>
<evidence type="ECO:0000256" key="9">
    <source>
        <dbReference type="ARBA" id="ARBA00023136"/>
    </source>
</evidence>
<evidence type="ECO:0000256" key="6">
    <source>
        <dbReference type="ARBA" id="ARBA00022692"/>
    </source>
</evidence>
<dbReference type="GO" id="GO:0016020">
    <property type="term" value="C:membrane"/>
    <property type="evidence" value="ECO:0007669"/>
    <property type="project" value="UniProtKB-SubCell"/>
</dbReference>
<dbReference type="PANTHER" id="PTHR19300:SF57">
    <property type="entry name" value="BETA-1,4-N-ACETYLGALACTOSAMINYLTRANSFERASE"/>
    <property type="match status" value="1"/>
</dbReference>
<dbReference type="Proteomes" id="UP000225706">
    <property type="component" value="Unassembled WGS sequence"/>
</dbReference>
<evidence type="ECO:0000259" key="14">
    <source>
        <dbReference type="Pfam" id="PF13733"/>
    </source>
</evidence>
<proteinExistence type="inferred from homology"/>
<keyword evidence="6 11" id="KW-0812">Transmembrane</keyword>
<organism evidence="15 16">
    <name type="scientific">Stylophora pistillata</name>
    <name type="common">Smooth cauliflower coral</name>
    <dbReference type="NCBI Taxonomy" id="50429"/>
    <lineage>
        <taxon>Eukaryota</taxon>
        <taxon>Metazoa</taxon>
        <taxon>Cnidaria</taxon>
        <taxon>Anthozoa</taxon>
        <taxon>Hexacorallia</taxon>
        <taxon>Scleractinia</taxon>
        <taxon>Astrocoeniina</taxon>
        <taxon>Pocilloporidae</taxon>
        <taxon>Stylophora</taxon>
    </lineage>
</organism>
<evidence type="ECO:0000256" key="7">
    <source>
        <dbReference type="ARBA" id="ARBA00022968"/>
    </source>
</evidence>
<dbReference type="STRING" id="50429.A0A2B4SRH1"/>
<dbReference type="PRINTS" id="PR02050">
    <property type="entry name" value="B14GALTRFASE"/>
</dbReference>
<comment type="similarity">
    <text evidence="3 11">Belongs to the glycosyltransferase 7 family.</text>
</comment>
<dbReference type="EC" id="2.4.1.-" evidence="11"/>
<evidence type="ECO:0000256" key="3">
    <source>
        <dbReference type="ARBA" id="ARBA00005735"/>
    </source>
</evidence>
<evidence type="ECO:0000256" key="4">
    <source>
        <dbReference type="ARBA" id="ARBA00022676"/>
    </source>
</evidence>
<dbReference type="PANTHER" id="PTHR19300">
    <property type="entry name" value="BETA-1,4-GALACTOSYLTRANSFERASE"/>
    <property type="match status" value="1"/>
</dbReference>
<dbReference type="AlphaFoldDB" id="A0A2B4SRH1"/>
<feature type="compositionally biased region" description="Basic and acidic residues" evidence="12">
    <location>
        <begin position="35"/>
        <end position="53"/>
    </location>
</feature>
<dbReference type="InterPro" id="IPR027995">
    <property type="entry name" value="Galactosyl_T_N"/>
</dbReference>
<gene>
    <name evidence="15" type="primary">B4GALT5</name>
    <name evidence="15" type="ORF">AWC38_SpisGene3706</name>
</gene>
<evidence type="ECO:0000256" key="2">
    <source>
        <dbReference type="ARBA" id="ARBA00004922"/>
    </source>
</evidence>
<comment type="pathway">
    <text evidence="2 11">Protein modification; protein glycosylation.</text>
</comment>
<keyword evidence="5 11" id="KW-0808">Transferase</keyword>
<evidence type="ECO:0000313" key="16">
    <source>
        <dbReference type="Proteomes" id="UP000225706"/>
    </source>
</evidence>
<dbReference type="InterPro" id="IPR027791">
    <property type="entry name" value="Galactosyl_T_C"/>
</dbReference>
<evidence type="ECO:0000256" key="11">
    <source>
        <dbReference type="RuleBase" id="RU368121"/>
    </source>
</evidence>
<dbReference type="OrthoDB" id="10016069at2759"/>
<feature type="domain" description="Galactosyltransferase C-terminal" evidence="13">
    <location>
        <begin position="296"/>
        <end position="371"/>
    </location>
</feature>
<dbReference type="CDD" id="cd00899">
    <property type="entry name" value="b4GalT"/>
    <property type="match status" value="1"/>
</dbReference>
<dbReference type="Pfam" id="PF02709">
    <property type="entry name" value="Glyco_transf_7C"/>
    <property type="match status" value="1"/>
</dbReference>
<dbReference type="Gene3D" id="3.90.550.10">
    <property type="entry name" value="Spore Coat Polysaccharide Biosynthesis Protein SpsA, Chain A"/>
    <property type="match status" value="1"/>
</dbReference>
<evidence type="ECO:0000256" key="5">
    <source>
        <dbReference type="ARBA" id="ARBA00022679"/>
    </source>
</evidence>
<keyword evidence="7 11" id="KW-0735">Signal-anchor</keyword>
<reference evidence="16" key="1">
    <citation type="journal article" date="2017" name="bioRxiv">
        <title>Comparative analysis of the genomes of Stylophora pistillata and Acropora digitifera provides evidence for extensive differences between species of corals.</title>
        <authorList>
            <person name="Voolstra C.R."/>
            <person name="Li Y."/>
            <person name="Liew Y.J."/>
            <person name="Baumgarten S."/>
            <person name="Zoccola D."/>
            <person name="Flot J.-F."/>
            <person name="Tambutte S."/>
            <person name="Allemand D."/>
            <person name="Aranda M."/>
        </authorList>
    </citation>
    <scope>NUCLEOTIDE SEQUENCE [LARGE SCALE GENOMIC DNA]</scope>
</reference>
<comment type="function">
    <text evidence="11">Catalyses the transfer of galactose onto proteins or lipids.</text>
</comment>
<keyword evidence="8 11" id="KW-1133">Transmembrane helix</keyword>
<protein>
    <recommendedName>
        <fullName evidence="11">Beta-1,4-galactosyltransferase</fullName>
        <ecNumber evidence="11">2.4.1.-</ecNumber>
    </recommendedName>
</protein>
<accession>A0A2B4SRH1</accession>
<keyword evidence="4 11" id="KW-0328">Glycosyltransferase</keyword>
<evidence type="ECO:0000256" key="12">
    <source>
        <dbReference type="SAM" id="MobiDB-lite"/>
    </source>
</evidence>
<dbReference type="UniPathway" id="UPA00378"/>